<dbReference type="PANTHER" id="PTHR47972">
    <property type="entry name" value="KINESIN-LIKE PROTEIN KLP-3"/>
    <property type="match status" value="1"/>
</dbReference>
<evidence type="ECO:0000256" key="10">
    <source>
        <dbReference type="SAM" id="MobiDB-lite"/>
    </source>
</evidence>
<keyword evidence="6 8" id="KW-0505">Motor protein</keyword>
<protein>
    <submittedName>
        <fullName evidence="13">Kinesin KP1</fullName>
    </submittedName>
</protein>
<evidence type="ECO:0000256" key="9">
    <source>
        <dbReference type="SAM" id="Coils"/>
    </source>
</evidence>
<dbReference type="EMBL" id="VEPZ02001327">
    <property type="protein sequence ID" value="KAE8680289.1"/>
    <property type="molecule type" value="Genomic_DNA"/>
</dbReference>
<dbReference type="InterPro" id="IPR025836">
    <property type="entry name" value="Zn_knuckle_CX2CX4HX4C"/>
</dbReference>
<feature type="compositionally biased region" description="Polar residues" evidence="10">
    <location>
        <begin position="1123"/>
        <end position="1132"/>
    </location>
</feature>
<dbReference type="PRINTS" id="PR00380">
    <property type="entry name" value="KINESINHEAVY"/>
</dbReference>
<dbReference type="InterPro" id="IPR036872">
    <property type="entry name" value="CH_dom_sf"/>
</dbReference>
<keyword evidence="2" id="KW-0493">Microtubule</keyword>
<gene>
    <name evidence="13" type="ORF">F3Y22_tig00111392pilonHSYRG00590</name>
</gene>
<sequence length="1192" mass="132639">METAWIEGKVLTLDESEAGELDGRRLALVGKIIADKPLSKGGVQGVFRRVWGEWRELTITELSENTYLFTFKEARAAEQILEEGPWSVMGYCICLHRWQPGLTLEELDFSQVAYWVQVHGLSLDQMSPKNAKKVGDQIGRVLEIEDPISSHGIRRGFFRIRVLIDVSKPLPSGFWASRAGKSNIWVSFKYEHLEYFCYRCGCVGHVDAHCVKDTVMSIPDPSLPKYGPWMRANPSVSSMKALADMEKAPHKAKQVMASRRYQAAEWLRQMDQVALEFLPKDPTGEEFRRALYNGYILCNVLNKVSAGAVPKVVKTSMTTSDHLTEEVANQVSENMRNFLAAVKDKQLLSFEVSDMEKKAGGVGDWKYGGTVKIKSSGNDLSHSLTGSAIERHADETGEELELSKYEQLLDFIQLSNEASIEESKTTNALTFLFDRFGLWILEAYLTDYHMEKEFPLNAMVIDSFLSKVVNDFSTLLVSQGIKLGLFLKKLLKADDGPVSKSDFIEATSEYIDKRSNLQAAADVSKALICIGNNEVILNSVSCSPGRVEILSDLIQRHIEDLKLFFSETRLEVGRFHSSWEANIKRLEHHVSDLEVASSSYLKILQENQMLFNEVLDLKAGKIRIYCRVRPLLPGEPKDQSTVDYIGENGSILIVNSLRKGKDSKKVFSFDKVFGPSDHSCSSAICAEQVYTNIQPLIRSILDGYNVCIFAYGQTGSGKTYTMSGYDLNTKETWGVNFRAICGLFQISKTRAEVIEYKLGVQMVEIYNEQVRDLLVIDGSTKRYPFEFYIFNNTQLNGLTVPDASWVPVSSTQDVLDLIRIGQKNRIVGPTAFNERSSRSHSILTVHVHGKELVSGSIFKGSLNLVDLAGSERVDKSKVQGDRLKEAQYINRSLSALGDVISALAQKSTHIPYRNSKLTQILQNSLGGHAKTLMLVHISPEPKAIGETMSTLKFAERVASIELGAARSNKETGDILELKEEITSLKLAMEKKEAEVEQLRSITPSQKTKVLRFGISPKPEAYQRLNDDAKSSEARTASSAKQRRPKFTSALAGKEISAKVPEERAARPGKPRSPTAPVRRYLSGDKGALTRNKVKFDVVENQPISKAVLPAKAHGTKSLAQVPEITSTDNNSGVHADHKSDESKLNSLMHSTASSLGKELDLKDQRFFGMGSEATSRTKLQSTSTNVSEQGTI</sequence>
<keyword evidence="7" id="KW-0479">Metal-binding</keyword>
<feature type="region of interest" description="Disordered" evidence="10">
    <location>
        <begin position="1020"/>
        <end position="1085"/>
    </location>
</feature>
<organism evidence="13 14">
    <name type="scientific">Hibiscus syriacus</name>
    <name type="common">Rose of Sharon</name>
    <dbReference type="NCBI Taxonomy" id="106335"/>
    <lineage>
        <taxon>Eukaryota</taxon>
        <taxon>Viridiplantae</taxon>
        <taxon>Streptophyta</taxon>
        <taxon>Embryophyta</taxon>
        <taxon>Tracheophyta</taxon>
        <taxon>Spermatophyta</taxon>
        <taxon>Magnoliopsida</taxon>
        <taxon>eudicotyledons</taxon>
        <taxon>Gunneridae</taxon>
        <taxon>Pentapetalae</taxon>
        <taxon>rosids</taxon>
        <taxon>malvids</taxon>
        <taxon>Malvales</taxon>
        <taxon>Malvaceae</taxon>
        <taxon>Malvoideae</taxon>
        <taxon>Hibiscus</taxon>
    </lineage>
</organism>
<dbReference type="InterPro" id="IPR027417">
    <property type="entry name" value="P-loop_NTPase"/>
</dbReference>
<dbReference type="GO" id="GO:0008017">
    <property type="term" value="F:microtubule binding"/>
    <property type="evidence" value="ECO:0007669"/>
    <property type="project" value="InterPro"/>
</dbReference>
<evidence type="ECO:0000259" key="12">
    <source>
        <dbReference type="PROSITE" id="PS50158"/>
    </source>
</evidence>
<dbReference type="InterPro" id="IPR036961">
    <property type="entry name" value="Kinesin_motor_dom_sf"/>
</dbReference>
<evidence type="ECO:0000256" key="4">
    <source>
        <dbReference type="ARBA" id="ARBA00022840"/>
    </source>
</evidence>
<feature type="region of interest" description="Disordered" evidence="10">
    <location>
        <begin position="1119"/>
        <end position="1141"/>
    </location>
</feature>
<evidence type="ECO:0000256" key="7">
    <source>
        <dbReference type="PROSITE-ProRule" id="PRU00047"/>
    </source>
</evidence>
<feature type="compositionally biased region" description="Basic and acidic residues" evidence="10">
    <location>
        <begin position="1055"/>
        <end position="1065"/>
    </location>
</feature>
<proteinExistence type="inferred from homology"/>
<dbReference type="SUPFAM" id="SSF52540">
    <property type="entry name" value="P-loop containing nucleoside triphosphate hydrolases"/>
    <property type="match status" value="1"/>
</dbReference>
<evidence type="ECO:0000256" key="6">
    <source>
        <dbReference type="ARBA" id="ARBA00023175"/>
    </source>
</evidence>
<dbReference type="InterPro" id="IPR001752">
    <property type="entry name" value="Kinesin_motor_dom"/>
</dbReference>
<keyword evidence="7" id="KW-0862">Zinc</keyword>
<feature type="binding site" evidence="8">
    <location>
        <begin position="712"/>
        <end position="719"/>
    </location>
    <ligand>
        <name>ATP</name>
        <dbReference type="ChEBI" id="CHEBI:30616"/>
    </ligand>
</feature>
<evidence type="ECO:0000313" key="13">
    <source>
        <dbReference type="EMBL" id="KAE8680289.1"/>
    </source>
</evidence>
<evidence type="ECO:0000256" key="5">
    <source>
        <dbReference type="ARBA" id="ARBA00023054"/>
    </source>
</evidence>
<dbReference type="Pfam" id="PF14111">
    <property type="entry name" value="DUF4283"/>
    <property type="match status" value="1"/>
</dbReference>
<dbReference type="PROSITE" id="PS50067">
    <property type="entry name" value="KINESIN_MOTOR_2"/>
    <property type="match status" value="1"/>
</dbReference>
<feature type="region of interest" description="Disordered" evidence="10">
    <location>
        <begin position="1172"/>
        <end position="1192"/>
    </location>
</feature>
<feature type="coiled-coil region" evidence="9">
    <location>
        <begin position="974"/>
        <end position="1001"/>
    </location>
</feature>
<dbReference type="Gene3D" id="3.40.850.10">
    <property type="entry name" value="Kinesin motor domain"/>
    <property type="match status" value="1"/>
</dbReference>
<dbReference type="GO" id="GO:0003676">
    <property type="term" value="F:nucleic acid binding"/>
    <property type="evidence" value="ECO:0007669"/>
    <property type="project" value="InterPro"/>
</dbReference>
<dbReference type="InterPro" id="IPR025558">
    <property type="entry name" value="DUF4283"/>
</dbReference>
<dbReference type="AlphaFoldDB" id="A0A6A2YLT4"/>
<dbReference type="SMART" id="SM00129">
    <property type="entry name" value="KISc"/>
    <property type="match status" value="1"/>
</dbReference>
<dbReference type="GO" id="GO:0008270">
    <property type="term" value="F:zinc ion binding"/>
    <property type="evidence" value="ECO:0007669"/>
    <property type="project" value="UniProtKB-KW"/>
</dbReference>
<dbReference type="Pfam" id="PF14392">
    <property type="entry name" value="zf-CCHC_4"/>
    <property type="match status" value="1"/>
</dbReference>
<evidence type="ECO:0000256" key="1">
    <source>
        <dbReference type="ARBA" id="ARBA00010899"/>
    </source>
</evidence>
<reference evidence="13" key="1">
    <citation type="submission" date="2019-09" db="EMBL/GenBank/DDBJ databases">
        <title>Draft genome information of white flower Hibiscus syriacus.</title>
        <authorList>
            <person name="Kim Y.-M."/>
        </authorList>
    </citation>
    <scope>NUCLEOTIDE SEQUENCE [LARGE SCALE GENOMIC DNA]</scope>
    <source>
        <strain evidence="13">YM2019G1</strain>
    </source>
</reference>
<dbReference type="PROSITE" id="PS00411">
    <property type="entry name" value="KINESIN_MOTOR_1"/>
    <property type="match status" value="1"/>
</dbReference>
<keyword evidence="3 8" id="KW-0547">Nucleotide-binding</keyword>
<name>A0A6A2YLT4_HIBSY</name>
<dbReference type="GO" id="GO:0003777">
    <property type="term" value="F:microtubule motor activity"/>
    <property type="evidence" value="ECO:0007669"/>
    <property type="project" value="InterPro"/>
</dbReference>
<dbReference type="Gene3D" id="1.10.418.10">
    <property type="entry name" value="Calponin-like domain"/>
    <property type="match status" value="1"/>
</dbReference>
<keyword evidence="14" id="KW-1185">Reference proteome</keyword>
<feature type="domain" description="Kinesin motor" evidence="11">
    <location>
        <begin position="621"/>
        <end position="960"/>
    </location>
</feature>
<comment type="similarity">
    <text evidence="1">Belongs to the TRAFAC class myosin-kinesin ATPase superfamily. Kinesin family. KIN-14 subfamily.</text>
</comment>
<dbReference type="SUPFAM" id="SSF47576">
    <property type="entry name" value="Calponin-homology domain, CH-domain"/>
    <property type="match status" value="2"/>
</dbReference>
<evidence type="ECO:0000313" key="14">
    <source>
        <dbReference type="Proteomes" id="UP000436088"/>
    </source>
</evidence>
<evidence type="ECO:0000256" key="3">
    <source>
        <dbReference type="ARBA" id="ARBA00022741"/>
    </source>
</evidence>
<keyword evidence="7" id="KW-0863">Zinc-finger</keyword>
<dbReference type="InterPro" id="IPR001878">
    <property type="entry name" value="Znf_CCHC"/>
</dbReference>
<dbReference type="GO" id="GO:0007018">
    <property type="term" value="P:microtubule-based movement"/>
    <property type="evidence" value="ECO:0007669"/>
    <property type="project" value="InterPro"/>
</dbReference>
<dbReference type="Proteomes" id="UP000436088">
    <property type="component" value="Unassembled WGS sequence"/>
</dbReference>
<dbReference type="GO" id="GO:0005874">
    <property type="term" value="C:microtubule"/>
    <property type="evidence" value="ECO:0007669"/>
    <property type="project" value="UniProtKB-KW"/>
</dbReference>
<dbReference type="GO" id="GO:0005524">
    <property type="term" value="F:ATP binding"/>
    <property type="evidence" value="ECO:0007669"/>
    <property type="project" value="UniProtKB-UniRule"/>
</dbReference>
<evidence type="ECO:0000256" key="8">
    <source>
        <dbReference type="PROSITE-ProRule" id="PRU00283"/>
    </source>
</evidence>
<comment type="caution">
    <text evidence="13">The sequence shown here is derived from an EMBL/GenBank/DDBJ whole genome shotgun (WGS) entry which is preliminary data.</text>
</comment>
<evidence type="ECO:0000256" key="2">
    <source>
        <dbReference type="ARBA" id="ARBA00022701"/>
    </source>
</evidence>
<dbReference type="Pfam" id="PF00225">
    <property type="entry name" value="Kinesin"/>
    <property type="match status" value="1"/>
</dbReference>
<dbReference type="InterPro" id="IPR019821">
    <property type="entry name" value="Kinesin_motor_CS"/>
</dbReference>
<dbReference type="InterPro" id="IPR027640">
    <property type="entry name" value="Kinesin-like_fam"/>
</dbReference>
<accession>A0A6A2YLT4</accession>
<feature type="domain" description="CCHC-type" evidence="12">
    <location>
        <begin position="197"/>
        <end position="210"/>
    </location>
</feature>
<keyword evidence="4 8" id="KW-0067">ATP-binding</keyword>
<dbReference type="FunFam" id="3.40.850.10:FF:000044">
    <property type="entry name" value="p-loop containing nucleoside triphosphate hydrolases superfamily protein"/>
    <property type="match status" value="1"/>
</dbReference>
<evidence type="ECO:0000259" key="11">
    <source>
        <dbReference type="PROSITE" id="PS50067"/>
    </source>
</evidence>
<dbReference type="PROSITE" id="PS50158">
    <property type="entry name" value="ZF_CCHC"/>
    <property type="match status" value="1"/>
</dbReference>
<keyword evidence="5 9" id="KW-0175">Coiled coil</keyword>
<dbReference type="PANTHER" id="PTHR47972:SF28">
    <property type="entry name" value="KINESIN-LIKE PROTEIN KLP-3"/>
    <property type="match status" value="1"/>
</dbReference>